<dbReference type="EMBL" id="FOIE01000004">
    <property type="protein sequence ID" value="SET37170.1"/>
    <property type="molecule type" value="Genomic_DNA"/>
</dbReference>
<protein>
    <submittedName>
        <fullName evidence="4">Anti-sigma regulatory factor (Ser/Thr protein kinase)</fullName>
    </submittedName>
</protein>
<accession>A0A1I0DXC4</accession>
<evidence type="ECO:0000256" key="1">
    <source>
        <dbReference type="ARBA" id="ARBA00022527"/>
    </source>
</evidence>
<dbReference type="Gene3D" id="3.30.565.10">
    <property type="entry name" value="Histidine kinase-like ATPase, C-terminal domain"/>
    <property type="match status" value="1"/>
</dbReference>
<proteinExistence type="predicted"/>
<feature type="region of interest" description="Disordered" evidence="2">
    <location>
        <begin position="1"/>
        <end position="23"/>
    </location>
</feature>
<dbReference type="PANTHER" id="PTHR35526">
    <property type="entry name" value="ANTI-SIGMA-F FACTOR RSBW-RELATED"/>
    <property type="match status" value="1"/>
</dbReference>
<evidence type="ECO:0000256" key="2">
    <source>
        <dbReference type="SAM" id="MobiDB-lite"/>
    </source>
</evidence>
<dbReference type="CDD" id="cd16936">
    <property type="entry name" value="HATPase_RsbW-like"/>
    <property type="match status" value="1"/>
</dbReference>
<dbReference type="InterPro" id="IPR003594">
    <property type="entry name" value="HATPase_dom"/>
</dbReference>
<keyword evidence="5" id="KW-1185">Reference proteome</keyword>
<feature type="compositionally biased region" description="Basic and acidic residues" evidence="2">
    <location>
        <begin position="159"/>
        <end position="170"/>
    </location>
</feature>
<dbReference type="GO" id="GO:0004674">
    <property type="term" value="F:protein serine/threonine kinase activity"/>
    <property type="evidence" value="ECO:0007669"/>
    <property type="project" value="UniProtKB-KW"/>
</dbReference>
<dbReference type="InterPro" id="IPR050267">
    <property type="entry name" value="Anti-sigma-factor_SerPK"/>
</dbReference>
<reference evidence="5" key="1">
    <citation type="submission" date="2016-10" db="EMBL/GenBank/DDBJ databases">
        <authorList>
            <person name="Varghese N."/>
            <person name="Submissions S."/>
        </authorList>
    </citation>
    <scope>NUCLEOTIDE SEQUENCE [LARGE SCALE GENOMIC DNA]</scope>
    <source>
        <strain evidence="5">DSM 44209</strain>
    </source>
</reference>
<keyword evidence="4" id="KW-0808">Transferase</keyword>
<sequence length="170" mass="18072">MSEALWAQRPRPTPGPDATAVGRWEPTTPAELTAHRRQLSAALQDATGATGADEVAVARLLLAFEELASNALRHGRGPVWVAVTAGRYAWLLEVSDAAADRPPTPAVGRDAAEGGLGLYLVARMAAAHGWDAHGEQKIVWCRIDYSPDQPAPEAPVPRARGEGAAHRHAR</sequence>
<feature type="region of interest" description="Disordered" evidence="2">
    <location>
        <begin position="149"/>
        <end position="170"/>
    </location>
</feature>
<feature type="domain" description="Histidine kinase/HSP90-like ATPase" evidence="3">
    <location>
        <begin position="29"/>
        <end position="141"/>
    </location>
</feature>
<evidence type="ECO:0000313" key="4">
    <source>
        <dbReference type="EMBL" id="SET37170.1"/>
    </source>
</evidence>
<dbReference type="RefSeq" id="WP_245743477.1">
    <property type="nucleotide sequence ID" value="NZ_FOIE01000004.1"/>
</dbReference>
<dbReference type="Pfam" id="PF13581">
    <property type="entry name" value="HATPase_c_2"/>
    <property type="match status" value="1"/>
</dbReference>
<gene>
    <name evidence="4" type="ORF">SAMN04488546_2208</name>
</gene>
<dbReference type="Proteomes" id="UP000198507">
    <property type="component" value="Unassembled WGS sequence"/>
</dbReference>
<organism evidence="4 5">
    <name type="scientific">Geodermatophilus poikilotrophus</name>
    <dbReference type="NCBI Taxonomy" id="1333667"/>
    <lineage>
        <taxon>Bacteria</taxon>
        <taxon>Bacillati</taxon>
        <taxon>Actinomycetota</taxon>
        <taxon>Actinomycetes</taxon>
        <taxon>Geodermatophilales</taxon>
        <taxon>Geodermatophilaceae</taxon>
        <taxon>Geodermatophilus</taxon>
    </lineage>
</organism>
<dbReference type="PANTHER" id="PTHR35526:SF3">
    <property type="entry name" value="ANTI-SIGMA-F FACTOR RSBW"/>
    <property type="match status" value="1"/>
</dbReference>
<evidence type="ECO:0000313" key="5">
    <source>
        <dbReference type="Proteomes" id="UP000198507"/>
    </source>
</evidence>
<name>A0A1I0DXC4_9ACTN</name>
<dbReference type="AlphaFoldDB" id="A0A1I0DXC4"/>
<evidence type="ECO:0000259" key="3">
    <source>
        <dbReference type="Pfam" id="PF13581"/>
    </source>
</evidence>
<keyword evidence="1" id="KW-0723">Serine/threonine-protein kinase</keyword>
<keyword evidence="4" id="KW-0418">Kinase</keyword>
<dbReference type="InterPro" id="IPR036890">
    <property type="entry name" value="HATPase_C_sf"/>
</dbReference>
<dbReference type="SUPFAM" id="SSF55874">
    <property type="entry name" value="ATPase domain of HSP90 chaperone/DNA topoisomerase II/histidine kinase"/>
    <property type="match status" value="1"/>
</dbReference>